<evidence type="ECO:0000313" key="1">
    <source>
        <dbReference type="EMBL" id="QCZ52064.1"/>
    </source>
</evidence>
<dbReference type="Proteomes" id="UP000307074">
    <property type="component" value="Chromosome"/>
</dbReference>
<organism evidence="1 2">
    <name type="scientific">Levilactobacillus brevis</name>
    <name type="common">Lactobacillus brevis</name>
    <dbReference type="NCBI Taxonomy" id="1580"/>
    <lineage>
        <taxon>Bacteria</taxon>
        <taxon>Bacillati</taxon>
        <taxon>Bacillota</taxon>
        <taxon>Bacilli</taxon>
        <taxon>Lactobacillales</taxon>
        <taxon>Lactobacillaceae</taxon>
        <taxon>Levilactobacillus</taxon>
    </lineage>
</organism>
<dbReference type="Pfam" id="PF14534">
    <property type="entry name" value="DUF4440"/>
    <property type="match status" value="1"/>
</dbReference>
<proteinExistence type="predicted"/>
<dbReference type="AlphaFoldDB" id="A0A5B7XW13"/>
<evidence type="ECO:0000313" key="2">
    <source>
        <dbReference type="Proteomes" id="UP000307074"/>
    </source>
</evidence>
<dbReference type="InterPro" id="IPR027843">
    <property type="entry name" value="DUF4440"/>
</dbReference>
<dbReference type="RefSeq" id="WP_042520572.1">
    <property type="nucleotide sequence ID" value="NZ_CP031198.1"/>
</dbReference>
<dbReference type="InterPro" id="IPR032710">
    <property type="entry name" value="NTF2-like_dom_sf"/>
</dbReference>
<dbReference type="Gene3D" id="3.10.450.50">
    <property type="match status" value="1"/>
</dbReference>
<sequence>MTEELIQLYRDYNAAMAANDTSVLAQLLAPEFTLTHMTGYVQPRAEWFQELEAGTMHYYSSVEDHVSVHEMVTGWQIVGQSRVVARIHGGSKTEWPLNTDLRVQRVADHWQIISAVVTTY</sequence>
<protein>
    <submittedName>
        <fullName evidence="1">Uncharacterized protein</fullName>
    </submittedName>
</protein>
<reference evidence="1 2" key="1">
    <citation type="submission" date="2018-07" db="EMBL/GenBank/DDBJ databases">
        <authorList>
            <person name="Feyereisen M."/>
        </authorList>
    </citation>
    <scope>NUCLEOTIDE SEQUENCE [LARGE SCALE GENOMIC DNA]</scope>
    <source>
        <strain evidence="1 2">UCCLBBS449</strain>
    </source>
</reference>
<name>A0A5B7XW13_LEVBR</name>
<dbReference type="SUPFAM" id="SSF54427">
    <property type="entry name" value="NTF2-like"/>
    <property type="match status" value="1"/>
</dbReference>
<accession>A0A5B7XW13</accession>
<gene>
    <name evidence="1" type="ORF">UCCLBBS449_0063</name>
</gene>
<dbReference type="EMBL" id="CP031198">
    <property type="protein sequence ID" value="QCZ52064.1"/>
    <property type="molecule type" value="Genomic_DNA"/>
</dbReference>